<dbReference type="EMBL" id="JANBUN010003433">
    <property type="protein sequence ID" value="KAJ2790795.1"/>
    <property type="molecule type" value="Genomic_DNA"/>
</dbReference>
<comment type="caution">
    <text evidence="1">The sequence shown here is derived from an EMBL/GenBank/DDBJ whole genome shotgun (WGS) entry which is preliminary data.</text>
</comment>
<keyword evidence="2" id="KW-1185">Reference proteome</keyword>
<proteinExistence type="predicted"/>
<evidence type="ECO:0000313" key="2">
    <source>
        <dbReference type="Proteomes" id="UP001140087"/>
    </source>
</evidence>
<gene>
    <name evidence="1" type="ORF">H4R21_006438</name>
</gene>
<evidence type="ECO:0000313" key="1">
    <source>
        <dbReference type="EMBL" id="KAJ2790795.1"/>
    </source>
</evidence>
<reference evidence="1" key="1">
    <citation type="submission" date="2022-07" db="EMBL/GenBank/DDBJ databases">
        <title>Phylogenomic reconstructions and comparative analyses of Kickxellomycotina fungi.</title>
        <authorList>
            <person name="Reynolds N.K."/>
            <person name="Stajich J.E."/>
            <person name="Barry K."/>
            <person name="Grigoriev I.V."/>
            <person name="Crous P."/>
            <person name="Smith M.E."/>
        </authorList>
    </citation>
    <scope>NUCLEOTIDE SEQUENCE</scope>
    <source>
        <strain evidence="1">BCRC 34780</strain>
    </source>
</reference>
<dbReference type="Proteomes" id="UP001140087">
    <property type="component" value="Unassembled WGS sequence"/>
</dbReference>
<feature type="non-terminal residue" evidence="1">
    <location>
        <position position="127"/>
    </location>
</feature>
<accession>A0ACC1KJV8</accession>
<name>A0ACC1KJV8_9FUNG</name>
<protein>
    <submittedName>
        <fullName evidence="1">Uncharacterized protein</fullName>
    </submittedName>
</protein>
<sequence>MHAQCDGRRLEGAAFAPIISLYSEMIPGADSIRAFGMEAAYMAEMVKRYAVYFSADFTRRSVSRWVRIRIGLVSSLVSFTTALFILANIGAMSSGLAGFFLIYAFSFWSESNIAVAKYADLEVSLSC</sequence>
<organism evidence="1 2">
    <name type="scientific">Coemansia helicoidea</name>
    <dbReference type="NCBI Taxonomy" id="1286919"/>
    <lineage>
        <taxon>Eukaryota</taxon>
        <taxon>Fungi</taxon>
        <taxon>Fungi incertae sedis</taxon>
        <taxon>Zoopagomycota</taxon>
        <taxon>Kickxellomycotina</taxon>
        <taxon>Kickxellomycetes</taxon>
        <taxon>Kickxellales</taxon>
        <taxon>Kickxellaceae</taxon>
        <taxon>Coemansia</taxon>
    </lineage>
</organism>